<reference evidence="4 5" key="1">
    <citation type="submission" date="2021-01" db="EMBL/GenBank/DDBJ databases">
        <title>Genome sequencing of Joostella atrarenae M1-2 (= KCTC 23194).</title>
        <authorList>
            <person name="Zakaria M.R."/>
            <person name="Lam M.Q."/>
            <person name="Chong C.S."/>
        </authorList>
    </citation>
    <scope>NUCLEOTIDE SEQUENCE [LARGE SCALE GENOMIC DNA]</scope>
    <source>
        <strain evidence="4 5">M1-2</strain>
    </source>
</reference>
<comment type="similarity">
    <text evidence="2 3">Belongs to the DegT/DnrJ/EryC1 family.</text>
</comment>
<gene>
    <name evidence="4" type="ORF">JM658_00495</name>
</gene>
<dbReference type="PANTHER" id="PTHR30244">
    <property type="entry name" value="TRANSAMINASE"/>
    <property type="match status" value="1"/>
</dbReference>
<dbReference type="Gene3D" id="3.90.1150.10">
    <property type="entry name" value="Aspartate Aminotransferase, domain 1"/>
    <property type="match status" value="1"/>
</dbReference>
<dbReference type="Gene3D" id="3.40.640.10">
    <property type="entry name" value="Type I PLP-dependent aspartate aminotransferase-like (Major domain)"/>
    <property type="match status" value="1"/>
</dbReference>
<comment type="caution">
    <text evidence="4">The sequence shown here is derived from an EMBL/GenBank/DDBJ whole genome shotgun (WGS) entry which is preliminary data.</text>
</comment>
<protein>
    <submittedName>
        <fullName evidence="4">DegT/DnrJ/EryC1/StrS family aminotransferase</fullName>
    </submittedName>
</protein>
<keyword evidence="1 3" id="KW-0663">Pyridoxal phosphate</keyword>
<accession>A0ABS9IYT0</accession>
<dbReference type="PIRSF" id="PIRSF000390">
    <property type="entry name" value="PLP_StrS"/>
    <property type="match status" value="1"/>
</dbReference>
<organism evidence="4 5">
    <name type="scientific">Joostella atrarenae</name>
    <dbReference type="NCBI Taxonomy" id="679257"/>
    <lineage>
        <taxon>Bacteria</taxon>
        <taxon>Pseudomonadati</taxon>
        <taxon>Bacteroidota</taxon>
        <taxon>Flavobacteriia</taxon>
        <taxon>Flavobacteriales</taxon>
        <taxon>Flavobacteriaceae</taxon>
        <taxon>Joostella</taxon>
    </lineage>
</organism>
<dbReference type="PANTHER" id="PTHR30244:SF36">
    <property type="entry name" value="3-OXO-GLUCOSE-6-PHOSPHATE:GLUTAMATE AMINOTRANSFERASE"/>
    <property type="match status" value="1"/>
</dbReference>
<dbReference type="EMBL" id="JAETXX010000001">
    <property type="protein sequence ID" value="MCF8713294.1"/>
    <property type="molecule type" value="Genomic_DNA"/>
</dbReference>
<evidence type="ECO:0000256" key="2">
    <source>
        <dbReference type="ARBA" id="ARBA00037999"/>
    </source>
</evidence>
<evidence type="ECO:0000313" key="4">
    <source>
        <dbReference type="EMBL" id="MCF8713294.1"/>
    </source>
</evidence>
<dbReference type="SUPFAM" id="SSF53383">
    <property type="entry name" value="PLP-dependent transferases"/>
    <property type="match status" value="1"/>
</dbReference>
<dbReference type="RefSeq" id="WP_236957268.1">
    <property type="nucleotide sequence ID" value="NZ_JAETXX010000001.1"/>
</dbReference>
<keyword evidence="5" id="KW-1185">Reference proteome</keyword>
<dbReference type="Proteomes" id="UP000829517">
    <property type="component" value="Unassembled WGS sequence"/>
</dbReference>
<dbReference type="Pfam" id="PF01041">
    <property type="entry name" value="DegT_DnrJ_EryC1"/>
    <property type="match status" value="1"/>
</dbReference>
<dbReference type="InterPro" id="IPR015424">
    <property type="entry name" value="PyrdxlP-dep_Trfase"/>
</dbReference>
<proteinExistence type="inferred from homology"/>
<dbReference type="InterPro" id="IPR000653">
    <property type="entry name" value="DegT/StrS_aminotransferase"/>
</dbReference>
<dbReference type="InterPro" id="IPR015421">
    <property type="entry name" value="PyrdxlP-dep_Trfase_major"/>
</dbReference>
<dbReference type="CDD" id="cd00616">
    <property type="entry name" value="AHBA_syn"/>
    <property type="match status" value="1"/>
</dbReference>
<dbReference type="InterPro" id="IPR015422">
    <property type="entry name" value="PyrdxlP-dep_Trfase_small"/>
</dbReference>
<evidence type="ECO:0000256" key="3">
    <source>
        <dbReference type="RuleBase" id="RU004508"/>
    </source>
</evidence>
<evidence type="ECO:0000313" key="5">
    <source>
        <dbReference type="Proteomes" id="UP000829517"/>
    </source>
</evidence>
<keyword evidence="4" id="KW-0032">Aminotransferase</keyword>
<dbReference type="GO" id="GO:0008483">
    <property type="term" value="F:transaminase activity"/>
    <property type="evidence" value="ECO:0007669"/>
    <property type="project" value="UniProtKB-KW"/>
</dbReference>
<name>A0ABS9IYT0_9FLAO</name>
<evidence type="ECO:0000256" key="1">
    <source>
        <dbReference type="ARBA" id="ARBA00022898"/>
    </source>
</evidence>
<keyword evidence="4" id="KW-0808">Transferase</keyword>
<sequence length="381" mass="42583">MRKIQMVDLQSQYSFIKEQVNNSITEVLESAAFINGPEVQNFQKELETYLDVKHVIPCANGTDALQIAMMGLNLKPGDEVITVDFTFAATVEVIALLQLTPVLVDVEPDTFNIDIEAIKKAITPKTKAIVPVHLFGQCANMEAIMEIAKEHNLYVIEDNAQGIGADYTYKDGTTKKSGTIGHVAATSFFPSKNLGCYGDGGAIFTNDDELAHTLRGVVNHGMYERYHHDVVGVNSRLDSIQAAVLRAKLPLLDTYNTKRREAAVKYTQALKGHNHIITPVLAEGELEASNNHHVFHQYTLRITNGKRDELVKFLNENGVPCGVYYPIPLHSQKAYMDSRYNESDFEVTNQLVKEVISLPMHTELDDDQIVFITDKIKEFIN</sequence>